<accession>A0A4P9ZDF0</accession>
<feature type="compositionally biased region" description="Low complexity" evidence="5">
    <location>
        <begin position="275"/>
        <end position="286"/>
    </location>
</feature>
<feature type="compositionally biased region" description="Basic and acidic residues" evidence="5">
    <location>
        <begin position="601"/>
        <end position="621"/>
    </location>
</feature>
<dbReference type="InterPro" id="IPR032451">
    <property type="entry name" value="SMARCC_C"/>
</dbReference>
<dbReference type="PROSITE" id="PS50090">
    <property type="entry name" value="MYB_LIKE"/>
    <property type="match status" value="1"/>
</dbReference>
<dbReference type="Pfam" id="PF00249">
    <property type="entry name" value="Myb_DNA-binding"/>
    <property type="match status" value="1"/>
</dbReference>
<dbReference type="GO" id="GO:0016514">
    <property type="term" value="C:SWI/SNF complex"/>
    <property type="evidence" value="ECO:0007669"/>
    <property type="project" value="TreeGrafter"/>
</dbReference>
<evidence type="ECO:0000256" key="5">
    <source>
        <dbReference type="SAM" id="MobiDB-lite"/>
    </source>
</evidence>
<dbReference type="PROSITE" id="PS50934">
    <property type="entry name" value="SWIRM"/>
    <property type="match status" value="1"/>
</dbReference>
<dbReference type="OrthoDB" id="118550at2759"/>
<dbReference type="PANTHER" id="PTHR12802">
    <property type="entry name" value="SWI/SNF COMPLEX-RELATED"/>
    <property type="match status" value="1"/>
</dbReference>
<dbReference type="Pfam" id="PF04433">
    <property type="entry name" value="SWIRM"/>
    <property type="match status" value="1"/>
</dbReference>
<dbReference type="AlphaFoldDB" id="A0A4P9ZDF0"/>
<dbReference type="InterPro" id="IPR017884">
    <property type="entry name" value="SANT_dom"/>
</dbReference>
<gene>
    <name evidence="9" type="ORF">METBISCDRAFT_16312</name>
</gene>
<dbReference type="InterPro" id="IPR007526">
    <property type="entry name" value="SWIRM"/>
</dbReference>
<keyword evidence="10" id="KW-1185">Reference proteome</keyword>
<dbReference type="CDD" id="cd00167">
    <property type="entry name" value="SANT"/>
    <property type="match status" value="1"/>
</dbReference>
<protein>
    <submittedName>
        <fullName evidence="9">SWIRM-domain-containing protein</fullName>
    </submittedName>
</protein>
<evidence type="ECO:0000313" key="9">
    <source>
        <dbReference type="EMBL" id="RKP30402.1"/>
    </source>
</evidence>
<feature type="compositionally biased region" description="Basic and acidic residues" evidence="5">
    <location>
        <begin position="72"/>
        <end position="81"/>
    </location>
</feature>
<keyword evidence="3" id="KW-0804">Transcription</keyword>
<dbReference type="PANTHER" id="PTHR12802:SF41">
    <property type="entry name" value="BRAHMA ASSOCIATED PROTEIN 155 KDA"/>
    <property type="match status" value="1"/>
</dbReference>
<evidence type="ECO:0000256" key="1">
    <source>
        <dbReference type="ARBA" id="ARBA00023015"/>
    </source>
</evidence>
<dbReference type="Gene3D" id="1.10.10.60">
    <property type="entry name" value="Homeodomain-like"/>
    <property type="match status" value="1"/>
</dbReference>
<dbReference type="GO" id="GO:0045893">
    <property type="term" value="P:positive regulation of DNA-templated transcription"/>
    <property type="evidence" value="ECO:0007669"/>
    <property type="project" value="TreeGrafter"/>
</dbReference>
<reference evidence="10" key="1">
    <citation type="journal article" date="2018" name="Nat. Microbiol.">
        <title>Leveraging single-cell genomics to expand the fungal tree of life.</title>
        <authorList>
            <person name="Ahrendt S.R."/>
            <person name="Quandt C.A."/>
            <person name="Ciobanu D."/>
            <person name="Clum A."/>
            <person name="Salamov A."/>
            <person name="Andreopoulos B."/>
            <person name="Cheng J.F."/>
            <person name="Woyke T."/>
            <person name="Pelin A."/>
            <person name="Henrissat B."/>
            <person name="Reynolds N.K."/>
            <person name="Benny G.L."/>
            <person name="Smith M.E."/>
            <person name="James T.Y."/>
            <person name="Grigoriev I.V."/>
        </authorList>
    </citation>
    <scope>NUCLEOTIDE SEQUENCE [LARGE SCALE GENOMIC DNA]</scope>
    <source>
        <strain evidence="10">Baker2002</strain>
    </source>
</reference>
<dbReference type="InterPro" id="IPR009057">
    <property type="entry name" value="Homeodomain-like_sf"/>
</dbReference>
<dbReference type="GO" id="GO:0042393">
    <property type="term" value="F:histone binding"/>
    <property type="evidence" value="ECO:0007669"/>
    <property type="project" value="TreeGrafter"/>
</dbReference>
<dbReference type="InterPro" id="IPR036388">
    <property type="entry name" value="WH-like_DNA-bd_sf"/>
</dbReference>
<keyword evidence="2" id="KW-0238">DNA-binding</keyword>
<keyword evidence="1" id="KW-0805">Transcription regulation</keyword>
<dbReference type="SUPFAM" id="SSF46689">
    <property type="entry name" value="Homeodomain-like"/>
    <property type="match status" value="2"/>
</dbReference>
<evidence type="ECO:0000256" key="2">
    <source>
        <dbReference type="ARBA" id="ARBA00023125"/>
    </source>
</evidence>
<proteinExistence type="predicted"/>
<evidence type="ECO:0000256" key="3">
    <source>
        <dbReference type="ARBA" id="ARBA00023163"/>
    </source>
</evidence>
<feature type="region of interest" description="Disordered" evidence="5">
    <location>
        <begin position="272"/>
        <end position="303"/>
    </location>
</feature>
<name>A0A4P9ZDF0_9ASCO</name>
<feature type="domain" description="Myb-like" evidence="6">
    <location>
        <begin position="300"/>
        <end position="351"/>
    </location>
</feature>
<feature type="region of interest" description="Disordered" evidence="5">
    <location>
        <begin position="1"/>
        <end position="88"/>
    </location>
</feature>
<sequence>MEQPITIPSDEFAKLEPEQNNVALHTDSEQSDDAKSLDAESGTKRPFLSGSKVSDTRTGTKRHILTSSKTADAVKPEKKDEVLDEPQVELQPQIEPARISQPVITDTDDKTRVRQTHAIVIPSYASWFNMKKIHHIERDSLPEFFRMSHPSKSPKIYANYRNFMINAYRLNPNEYLTLTACRRTLVGDVGTIMRVHRFLNKWGLINYQVSPLFKPAYALEKLPNGSLVGLPNCGDFHVLFDTPRGLFPFNTYKPNPGDVNVEKLKRLINSEAQTSGAPAANGNAPASKEETGESEPQFKKQKLSYSDWSPAELKALLFGIKNHKHDWFMIAKEVGNNRTPQECILKFLNMPIEDKYNELSDKDLGILKFAPNFPVLSADNPVISNLIFITNLVDAEVVKAASRRACKAMDAKILDKIEEVHGEKAKSETKTDNGDDLKSHDSNGKAEDELYDILKKDFEEEEREGIDLVRDAATTTLGAVAARSHLFATYEEREMNKITHTIVNQEFNKVEVKLSKAKELEKVFEKERRNLKQQQSEVFMDRLALTKSTISISKKLQKAVQILQDVHKNETADGSDSASSISALLDDINALLSKPITHSFTETKEQKSTDKSSLEDPAARDLLSEAASKPLSVVAPQSFKVWVP</sequence>
<evidence type="ECO:0000259" key="8">
    <source>
        <dbReference type="PROSITE" id="PS51293"/>
    </source>
</evidence>
<feature type="domain" description="SANT" evidence="8">
    <location>
        <begin position="303"/>
        <end position="355"/>
    </location>
</feature>
<dbReference type="SMART" id="SM00717">
    <property type="entry name" value="SANT"/>
    <property type="match status" value="1"/>
</dbReference>
<feature type="region of interest" description="Disordered" evidence="5">
    <location>
        <begin position="422"/>
        <end position="444"/>
    </location>
</feature>
<feature type="domain" description="SWIRM" evidence="7">
    <location>
        <begin position="119"/>
        <end position="216"/>
    </location>
</feature>
<dbReference type="Gene3D" id="1.10.10.10">
    <property type="entry name" value="Winged helix-like DNA-binding domain superfamily/Winged helix DNA-binding domain"/>
    <property type="match status" value="1"/>
</dbReference>
<dbReference type="PROSITE" id="PS51293">
    <property type="entry name" value="SANT"/>
    <property type="match status" value="1"/>
</dbReference>
<dbReference type="Pfam" id="PF16495">
    <property type="entry name" value="SWIRM-assoc_1"/>
    <property type="match status" value="1"/>
</dbReference>
<evidence type="ECO:0000259" key="6">
    <source>
        <dbReference type="PROSITE" id="PS50090"/>
    </source>
</evidence>
<dbReference type="EMBL" id="ML004459">
    <property type="protein sequence ID" value="RKP30402.1"/>
    <property type="molecule type" value="Genomic_DNA"/>
</dbReference>
<organism evidence="9 10">
    <name type="scientific">Metschnikowia bicuspidata</name>
    <dbReference type="NCBI Taxonomy" id="27322"/>
    <lineage>
        <taxon>Eukaryota</taxon>
        <taxon>Fungi</taxon>
        <taxon>Dikarya</taxon>
        <taxon>Ascomycota</taxon>
        <taxon>Saccharomycotina</taxon>
        <taxon>Pichiomycetes</taxon>
        <taxon>Metschnikowiaceae</taxon>
        <taxon>Metschnikowia</taxon>
    </lineage>
</organism>
<dbReference type="FunFam" id="1.10.10.10:FF:000020">
    <property type="entry name" value="SWI/SNF complex subunit SMARCC2 isoform c"/>
    <property type="match status" value="1"/>
</dbReference>
<dbReference type="GO" id="GO:0003677">
    <property type="term" value="F:DNA binding"/>
    <property type="evidence" value="ECO:0007669"/>
    <property type="project" value="UniProtKB-KW"/>
</dbReference>
<dbReference type="Proteomes" id="UP000268321">
    <property type="component" value="Unassembled WGS sequence"/>
</dbReference>
<feature type="region of interest" description="Disordered" evidence="5">
    <location>
        <begin position="599"/>
        <end position="621"/>
    </location>
</feature>
<keyword evidence="4" id="KW-0539">Nucleus</keyword>
<evidence type="ECO:0000259" key="7">
    <source>
        <dbReference type="PROSITE" id="PS50934"/>
    </source>
</evidence>
<dbReference type="InterPro" id="IPR001005">
    <property type="entry name" value="SANT/Myb"/>
</dbReference>
<evidence type="ECO:0000256" key="4">
    <source>
        <dbReference type="ARBA" id="ARBA00023242"/>
    </source>
</evidence>
<feature type="compositionally biased region" description="Basic and acidic residues" evidence="5">
    <location>
        <begin position="26"/>
        <end position="43"/>
    </location>
</feature>
<evidence type="ECO:0000313" key="10">
    <source>
        <dbReference type="Proteomes" id="UP000268321"/>
    </source>
</evidence>